<accession>A0A6L2JVE4</accession>
<name>A0A6L2JVE4_TANCI</name>
<feature type="region of interest" description="Disordered" evidence="1">
    <location>
        <begin position="769"/>
        <end position="804"/>
    </location>
</feature>
<dbReference type="Pfam" id="PF13976">
    <property type="entry name" value="gag_pre-integrs"/>
    <property type="match status" value="1"/>
</dbReference>
<dbReference type="Pfam" id="PF14223">
    <property type="entry name" value="Retrotran_gag_2"/>
    <property type="match status" value="1"/>
</dbReference>
<evidence type="ECO:0000259" key="3">
    <source>
        <dbReference type="Pfam" id="PF22936"/>
    </source>
</evidence>
<dbReference type="InterPro" id="IPR025724">
    <property type="entry name" value="GAG-pre-integrase_dom"/>
</dbReference>
<feature type="domain" description="Retrovirus-related Pol polyprotein from transposon TNT 1-94-like beta-barrel" evidence="3">
    <location>
        <begin position="523"/>
        <end position="596"/>
    </location>
</feature>
<sequence>MRIEQYLTHTDHALWEVIINGDSPVPKPPAVGTVVSQKTEAQKLARKNKLKAKSTLLLAIPDEHLLKFHSIKDAKSILEAIKIRFRGNKESKKMHKTILKQKYENFVASRSEGLDKTYDRFQKLISQLELNGEVISQEDANMKLLRSLPLAWNNITIIMRNKPDIETLSMDDLYNNLKVYEAEIKGQSSPSSNSHNVAFVSSENTSSINETVTAAHDIPAAGSKEQPFASSYANDVMFLSLQVNQTLHNWITRIKSRLTLMIWKKWISNGSVSEIDEDNNQAKYRYIVEIGYHAVPPPYIGNYMPPRADLSFSGLDDSVFKFKISETRTSVNENESIASNSSKEIKEEPKTVRSSAPIIEDWESDSEDECEDKTLTEQEISSTGQREVRPVWNNARRMNHQNFSKMTHPHPKRNFVPTTVATKSGQVLVNAAKQNSAASTSTARPKVNTAADRTNGKNVTIAGPKAVVNAAEGKKENAVKSSECWIWRTKGKLIDHTSKDSRSYTLKRFNYGDLQYTLQDQGIFDSGCSKHITGNNSFLTDYQEIDGGVVAFGGSPKGGKITGKGKIRSGKLDFEDVYFVKELKFNLFFVSQMSDKKNSVLFIETECLVLSPDFKLLDESQVLLKVPRQNNMYSFDLKNVVPSGHLTCLFAKATIDESNLWHRRLGHINFKTLNKLVRGNLVRVKMIFRYLKGQPKLGLWYPKDPPFELEAYTDSDYAGSSLDRKSTTGGCQFLVCRLISWQCKKQTVVVNSITKAEYVAASSCCGQKKQNPKRKQRKEAEVSNDEPEDENHVPTPSSDPLPSGEDSFILNELMVFCTSLQEQVLDLHEAKAAQAKENAALKKIVSKLNKWKKSSSRGLKRLKKIGLEIALDDETQGRTNDDEMFRVDDLAGEEVFIETTTGVKDSTAPITYVTKDEVIMAQALATLKSTKPMVVVQEQKISTTIPAAPTIVTTADKGKAKMIEPEVPIKRKEHIRINEELLAEKLQAREREEFSKVQKARLEMTKVNDFIAMDSEAQQSSTKRAVEHLESNISKKQKVDENFKPVIDDSEELRKCIEIVSDDGDEDIVKDIFKKEKLVDDVDNILFRTLKTMFEHHVEDTIWKYQQGLAKLVLKSKRLKADNTERVNRSKSNMTCVILLQELGLETVDKTTLTGSIASHPIDEFIEKFDGFADGNGKRQSFPWEDVFLIIEAAKGDEGFLLILLRKGSCLCMMNVLSWDQSIMWLIVQMINFESVVRNVFFLDF</sequence>
<dbReference type="AlphaFoldDB" id="A0A6L2JVE4"/>
<evidence type="ECO:0000313" key="4">
    <source>
        <dbReference type="EMBL" id="GEU41051.1"/>
    </source>
</evidence>
<feature type="compositionally biased region" description="Polar residues" evidence="1">
    <location>
        <begin position="333"/>
        <end position="342"/>
    </location>
</feature>
<feature type="compositionally biased region" description="Acidic residues" evidence="1">
    <location>
        <begin position="360"/>
        <end position="371"/>
    </location>
</feature>
<feature type="domain" description="GAG-pre-integrase" evidence="2">
    <location>
        <begin position="631"/>
        <end position="683"/>
    </location>
</feature>
<gene>
    <name evidence="4" type="ORF">Tci_013029</name>
</gene>
<evidence type="ECO:0000256" key="1">
    <source>
        <dbReference type="SAM" id="MobiDB-lite"/>
    </source>
</evidence>
<dbReference type="EMBL" id="BKCJ010001386">
    <property type="protein sequence ID" value="GEU41051.1"/>
    <property type="molecule type" value="Genomic_DNA"/>
</dbReference>
<dbReference type="InterPro" id="IPR054722">
    <property type="entry name" value="PolX-like_BBD"/>
</dbReference>
<dbReference type="PANTHER" id="PTHR11439">
    <property type="entry name" value="GAG-POL-RELATED RETROTRANSPOSON"/>
    <property type="match status" value="1"/>
</dbReference>
<protein>
    <submittedName>
        <fullName evidence="4">Ribonuclease H-like domain-containing protein</fullName>
    </submittedName>
</protein>
<dbReference type="Pfam" id="PF22936">
    <property type="entry name" value="Pol_BBD"/>
    <property type="match status" value="1"/>
</dbReference>
<reference evidence="4" key="1">
    <citation type="journal article" date="2019" name="Sci. Rep.">
        <title>Draft genome of Tanacetum cinerariifolium, the natural source of mosquito coil.</title>
        <authorList>
            <person name="Yamashiro T."/>
            <person name="Shiraishi A."/>
            <person name="Satake H."/>
            <person name="Nakayama K."/>
        </authorList>
    </citation>
    <scope>NUCLEOTIDE SEQUENCE</scope>
</reference>
<dbReference type="PANTHER" id="PTHR11439:SF495">
    <property type="entry name" value="REVERSE TRANSCRIPTASE, RNA-DEPENDENT DNA POLYMERASE-RELATED"/>
    <property type="match status" value="1"/>
</dbReference>
<organism evidence="4">
    <name type="scientific">Tanacetum cinerariifolium</name>
    <name type="common">Dalmatian daisy</name>
    <name type="synonym">Chrysanthemum cinerariifolium</name>
    <dbReference type="NCBI Taxonomy" id="118510"/>
    <lineage>
        <taxon>Eukaryota</taxon>
        <taxon>Viridiplantae</taxon>
        <taxon>Streptophyta</taxon>
        <taxon>Embryophyta</taxon>
        <taxon>Tracheophyta</taxon>
        <taxon>Spermatophyta</taxon>
        <taxon>Magnoliopsida</taxon>
        <taxon>eudicotyledons</taxon>
        <taxon>Gunneridae</taxon>
        <taxon>Pentapetalae</taxon>
        <taxon>asterids</taxon>
        <taxon>campanulids</taxon>
        <taxon>Asterales</taxon>
        <taxon>Asteraceae</taxon>
        <taxon>Asteroideae</taxon>
        <taxon>Anthemideae</taxon>
        <taxon>Anthemidinae</taxon>
        <taxon>Tanacetum</taxon>
    </lineage>
</organism>
<comment type="caution">
    <text evidence="4">The sequence shown here is derived from an EMBL/GenBank/DDBJ whole genome shotgun (WGS) entry which is preliminary data.</text>
</comment>
<proteinExistence type="predicted"/>
<dbReference type="CDD" id="cd09272">
    <property type="entry name" value="RNase_HI_RT_Ty1"/>
    <property type="match status" value="1"/>
</dbReference>
<feature type="region of interest" description="Disordered" evidence="1">
    <location>
        <begin position="333"/>
        <end position="386"/>
    </location>
</feature>
<evidence type="ECO:0000259" key="2">
    <source>
        <dbReference type="Pfam" id="PF13976"/>
    </source>
</evidence>